<sequence>MIRVGRHVIIIASGEVTFPHFSAQTKMFIHYYRPCLGCDVVHRLIGIIVPTFANDLQPDAQSRANQHQPSYPGISQAPSIAAPSRPALAAFQNAGLDSLLDRIGPDLRWKIFRFPRSL</sequence>
<organism evidence="1 2">
    <name type="scientific">Elysia marginata</name>
    <dbReference type="NCBI Taxonomy" id="1093978"/>
    <lineage>
        <taxon>Eukaryota</taxon>
        <taxon>Metazoa</taxon>
        <taxon>Spiralia</taxon>
        <taxon>Lophotrochozoa</taxon>
        <taxon>Mollusca</taxon>
        <taxon>Gastropoda</taxon>
        <taxon>Heterobranchia</taxon>
        <taxon>Euthyneura</taxon>
        <taxon>Panpulmonata</taxon>
        <taxon>Sacoglossa</taxon>
        <taxon>Placobranchoidea</taxon>
        <taxon>Plakobranchidae</taxon>
        <taxon>Elysia</taxon>
    </lineage>
</organism>
<dbReference type="AlphaFoldDB" id="A0AAV4FAJ6"/>
<evidence type="ECO:0000313" key="1">
    <source>
        <dbReference type="EMBL" id="GFR69881.1"/>
    </source>
</evidence>
<name>A0AAV4FAJ6_9GAST</name>
<comment type="caution">
    <text evidence="1">The sequence shown here is derived from an EMBL/GenBank/DDBJ whole genome shotgun (WGS) entry which is preliminary data.</text>
</comment>
<reference evidence="1 2" key="1">
    <citation type="journal article" date="2021" name="Elife">
        <title>Chloroplast acquisition without the gene transfer in kleptoplastic sea slugs, Plakobranchus ocellatus.</title>
        <authorList>
            <person name="Maeda T."/>
            <person name="Takahashi S."/>
            <person name="Yoshida T."/>
            <person name="Shimamura S."/>
            <person name="Takaki Y."/>
            <person name="Nagai Y."/>
            <person name="Toyoda A."/>
            <person name="Suzuki Y."/>
            <person name="Arimoto A."/>
            <person name="Ishii H."/>
            <person name="Satoh N."/>
            <person name="Nishiyama T."/>
            <person name="Hasebe M."/>
            <person name="Maruyama T."/>
            <person name="Minagawa J."/>
            <person name="Obokata J."/>
            <person name="Shigenobu S."/>
        </authorList>
    </citation>
    <scope>NUCLEOTIDE SEQUENCE [LARGE SCALE GENOMIC DNA]</scope>
</reference>
<protein>
    <submittedName>
        <fullName evidence="1">Uncharacterized protein</fullName>
    </submittedName>
</protein>
<dbReference type="EMBL" id="BMAT01007723">
    <property type="protein sequence ID" value="GFR69881.1"/>
    <property type="molecule type" value="Genomic_DNA"/>
</dbReference>
<dbReference type="Proteomes" id="UP000762676">
    <property type="component" value="Unassembled WGS sequence"/>
</dbReference>
<accession>A0AAV4FAJ6</accession>
<keyword evidence="2" id="KW-1185">Reference proteome</keyword>
<proteinExistence type="predicted"/>
<evidence type="ECO:0000313" key="2">
    <source>
        <dbReference type="Proteomes" id="UP000762676"/>
    </source>
</evidence>
<gene>
    <name evidence="1" type="ORF">ElyMa_003770200</name>
</gene>